<evidence type="ECO:0000313" key="3">
    <source>
        <dbReference type="EMBL" id="MEI4277756.1"/>
    </source>
</evidence>
<keyword evidence="4" id="KW-1185">Reference proteome</keyword>
<gene>
    <name evidence="3" type="ORF">UXQ13_04705</name>
</gene>
<sequence>MRDTTTTGDSMRRAALLCLPALLLAACGGTDNDSSSTGPTVTSSSSSATTSAAPEPVEPYEAYTDAVSARGISPGITEQEAVSVAGNTCDNTVADMSGLVTGMQSLYTESELAEVLVDRAYFIDAYCPDARVVYDAGTQAALGVVVPPA</sequence>
<evidence type="ECO:0008006" key="5">
    <source>
        <dbReference type="Google" id="ProtNLM"/>
    </source>
</evidence>
<reference evidence="3 4" key="1">
    <citation type="submission" date="2024-03" db="EMBL/GenBank/DDBJ databases">
        <title>Draft genome sequence of Klenkia terrae.</title>
        <authorList>
            <person name="Duangmal K."/>
            <person name="Chantavorakit T."/>
        </authorList>
    </citation>
    <scope>NUCLEOTIDE SEQUENCE [LARGE SCALE GENOMIC DNA]</scope>
    <source>
        <strain evidence="3 4">JCM 17786</strain>
    </source>
</reference>
<dbReference type="EMBL" id="JBAPLV010000003">
    <property type="protein sequence ID" value="MEI4277756.1"/>
    <property type="molecule type" value="Genomic_DNA"/>
</dbReference>
<evidence type="ECO:0000313" key="4">
    <source>
        <dbReference type="Proteomes" id="UP001373496"/>
    </source>
</evidence>
<dbReference type="PROSITE" id="PS51257">
    <property type="entry name" value="PROKAR_LIPOPROTEIN"/>
    <property type="match status" value="1"/>
</dbReference>
<accession>A0ABU8E4E7</accession>
<organism evidence="3 4">
    <name type="scientific">Klenkia terrae</name>
    <dbReference type="NCBI Taxonomy" id="1052259"/>
    <lineage>
        <taxon>Bacteria</taxon>
        <taxon>Bacillati</taxon>
        <taxon>Actinomycetota</taxon>
        <taxon>Actinomycetes</taxon>
        <taxon>Geodermatophilales</taxon>
        <taxon>Geodermatophilaceae</taxon>
        <taxon>Klenkia</taxon>
    </lineage>
</organism>
<proteinExistence type="predicted"/>
<feature type="region of interest" description="Disordered" evidence="1">
    <location>
        <begin position="32"/>
        <end position="58"/>
    </location>
</feature>
<protein>
    <recommendedName>
        <fullName evidence="5">DUF732 domain-containing protein</fullName>
    </recommendedName>
</protein>
<feature type="compositionally biased region" description="Low complexity" evidence="1">
    <location>
        <begin position="34"/>
        <end position="53"/>
    </location>
</feature>
<feature type="signal peptide" evidence="2">
    <location>
        <begin position="1"/>
        <end position="25"/>
    </location>
</feature>
<dbReference type="RefSeq" id="WP_225231906.1">
    <property type="nucleotide sequence ID" value="NZ_JBAPLV010000003.1"/>
</dbReference>
<comment type="caution">
    <text evidence="3">The sequence shown here is derived from an EMBL/GenBank/DDBJ whole genome shotgun (WGS) entry which is preliminary data.</text>
</comment>
<feature type="chain" id="PRO_5047102960" description="DUF732 domain-containing protein" evidence="2">
    <location>
        <begin position="26"/>
        <end position="149"/>
    </location>
</feature>
<evidence type="ECO:0000256" key="2">
    <source>
        <dbReference type="SAM" id="SignalP"/>
    </source>
</evidence>
<evidence type="ECO:0000256" key="1">
    <source>
        <dbReference type="SAM" id="MobiDB-lite"/>
    </source>
</evidence>
<keyword evidence="2" id="KW-0732">Signal</keyword>
<dbReference type="Proteomes" id="UP001373496">
    <property type="component" value="Unassembled WGS sequence"/>
</dbReference>
<name>A0ABU8E4E7_9ACTN</name>